<proteinExistence type="predicted"/>
<evidence type="ECO:0000256" key="4">
    <source>
        <dbReference type="ARBA" id="ARBA00022777"/>
    </source>
</evidence>
<sequence length="568" mass="62131">MPVWLHPLHSVIDVSRFQPHKLVASSKDPKEDQRSRGEKLQSCLKSLLDSVGAGVGAGVVGSRGSGPKSHDISRSNVVDFVDGEVVTKFSPTGVDFTLPLLCTDVMWTRAASSELQDTELHTHFDRAETEEMPDAKFLIGLAPRWKWMQMAALESFDDPQTDEVWVLCASFQSGTPEMDSFLQAMERSGALRWDIDEQYVFHRQVIGRGSLSLTRRGLLRRSFRGLASLVDEQSHSEEELDSVPCEPAAMKIMKHPDADEEAQSIVNEVRFLAESATHPNIVKLNGTFCVKWRSKSLWLLALELCSGGRLQDHVRVYGQLERASGECASIALLSAVAHLHARRVLHRDIRPQNILLEKLRPVLVNFGNACRFEDASATLLRSRVDGYTAPEIADARLGAQGPASDVFSVAASILFLLTGIEPFGEVKCTQQTLTGNPRLDELAANRLCESTASLLRRLLAWHARKRPTACQACMMLHEEASEEVTELPICEQAMAALSSTLAHAAGGSQSGLASIDEIDDLEELVGDSLSGAVCQTQGVGHALDFEAFRQRAQGFAGPAGGYAEPGHM</sequence>
<dbReference type="InterPro" id="IPR050205">
    <property type="entry name" value="CDPK_Ser/Thr_kinases"/>
</dbReference>
<evidence type="ECO:0000313" key="7">
    <source>
        <dbReference type="EMBL" id="CAE6964032.1"/>
    </source>
</evidence>
<dbReference type="GO" id="GO:0004713">
    <property type="term" value="F:protein tyrosine kinase activity"/>
    <property type="evidence" value="ECO:0007669"/>
    <property type="project" value="InterPro"/>
</dbReference>
<dbReference type="SUPFAM" id="SSF56112">
    <property type="entry name" value="Protein kinase-like (PK-like)"/>
    <property type="match status" value="1"/>
</dbReference>
<reference evidence="7" key="1">
    <citation type="submission" date="2021-02" db="EMBL/GenBank/DDBJ databases">
        <authorList>
            <person name="Dougan E. K."/>
            <person name="Rhodes N."/>
            <person name="Thang M."/>
            <person name="Chan C."/>
        </authorList>
    </citation>
    <scope>NUCLEOTIDE SEQUENCE</scope>
</reference>
<evidence type="ECO:0000256" key="1">
    <source>
        <dbReference type="ARBA" id="ARBA00022527"/>
    </source>
</evidence>
<dbReference type="Proteomes" id="UP000604046">
    <property type="component" value="Unassembled WGS sequence"/>
</dbReference>
<accession>A0A812HY89</accession>
<evidence type="ECO:0000256" key="3">
    <source>
        <dbReference type="ARBA" id="ARBA00022741"/>
    </source>
</evidence>
<dbReference type="GO" id="GO:0004674">
    <property type="term" value="F:protein serine/threonine kinase activity"/>
    <property type="evidence" value="ECO:0007669"/>
    <property type="project" value="UniProtKB-KW"/>
</dbReference>
<feature type="domain" description="Protein kinase" evidence="6">
    <location>
        <begin position="200"/>
        <end position="480"/>
    </location>
</feature>
<dbReference type="EMBL" id="CAJNDS010000116">
    <property type="protein sequence ID" value="CAE6964032.1"/>
    <property type="molecule type" value="Genomic_DNA"/>
</dbReference>
<keyword evidence="2" id="KW-0808">Transferase</keyword>
<keyword evidence="3" id="KW-0547">Nucleotide-binding</keyword>
<keyword evidence="4" id="KW-0418">Kinase</keyword>
<name>A0A812HY89_9DINO</name>
<dbReference type="OrthoDB" id="1668230at2759"/>
<dbReference type="GO" id="GO:0005524">
    <property type="term" value="F:ATP binding"/>
    <property type="evidence" value="ECO:0007669"/>
    <property type="project" value="UniProtKB-KW"/>
</dbReference>
<evidence type="ECO:0000313" key="8">
    <source>
        <dbReference type="Proteomes" id="UP000604046"/>
    </source>
</evidence>
<gene>
    <name evidence="7" type="primary">CaMKI</name>
    <name evidence="7" type="ORF">SNAT2548_LOCUS2099</name>
</gene>
<organism evidence="7 8">
    <name type="scientific">Symbiodinium natans</name>
    <dbReference type="NCBI Taxonomy" id="878477"/>
    <lineage>
        <taxon>Eukaryota</taxon>
        <taxon>Sar</taxon>
        <taxon>Alveolata</taxon>
        <taxon>Dinophyceae</taxon>
        <taxon>Suessiales</taxon>
        <taxon>Symbiodiniaceae</taxon>
        <taxon>Symbiodinium</taxon>
    </lineage>
</organism>
<dbReference type="InterPro" id="IPR000719">
    <property type="entry name" value="Prot_kinase_dom"/>
</dbReference>
<dbReference type="InterPro" id="IPR008266">
    <property type="entry name" value="Tyr_kinase_AS"/>
</dbReference>
<keyword evidence="1" id="KW-0723">Serine/threonine-protein kinase</keyword>
<dbReference type="InterPro" id="IPR020635">
    <property type="entry name" value="Tyr_kinase_cat_dom"/>
</dbReference>
<keyword evidence="5" id="KW-0067">ATP-binding</keyword>
<dbReference type="SMART" id="SM00219">
    <property type="entry name" value="TyrKc"/>
    <property type="match status" value="1"/>
</dbReference>
<keyword evidence="8" id="KW-1185">Reference proteome</keyword>
<dbReference type="InterPro" id="IPR011009">
    <property type="entry name" value="Kinase-like_dom_sf"/>
</dbReference>
<dbReference type="Pfam" id="PF00069">
    <property type="entry name" value="Pkinase"/>
    <property type="match status" value="1"/>
</dbReference>
<dbReference type="PROSITE" id="PS00109">
    <property type="entry name" value="PROTEIN_KINASE_TYR"/>
    <property type="match status" value="1"/>
</dbReference>
<protein>
    <submittedName>
        <fullName evidence="7">CaMKI protein</fullName>
    </submittedName>
</protein>
<dbReference type="PANTHER" id="PTHR24349">
    <property type="entry name" value="SERINE/THREONINE-PROTEIN KINASE"/>
    <property type="match status" value="1"/>
</dbReference>
<dbReference type="AlphaFoldDB" id="A0A812HY89"/>
<dbReference type="Gene3D" id="1.10.510.10">
    <property type="entry name" value="Transferase(Phosphotransferase) domain 1"/>
    <property type="match status" value="1"/>
</dbReference>
<evidence type="ECO:0000256" key="5">
    <source>
        <dbReference type="ARBA" id="ARBA00022840"/>
    </source>
</evidence>
<evidence type="ECO:0000259" key="6">
    <source>
        <dbReference type="PROSITE" id="PS50011"/>
    </source>
</evidence>
<dbReference type="PROSITE" id="PS50011">
    <property type="entry name" value="PROTEIN_KINASE_DOM"/>
    <property type="match status" value="1"/>
</dbReference>
<evidence type="ECO:0000256" key="2">
    <source>
        <dbReference type="ARBA" id="ARBA00022679"/>
    </source>
</evidence>
<comment type="caution">
    <text evidence="7">The sequence shown here is derived from an EMBL/GenBank/DDBJ whole genome shotgun (WGS) entry which is preliminary data.</text>
</comment>